<dbReference type="InterPro" id="IPR014721">
    <property type="entry name" value="Ribsml_uS5_D2-typ_fold_subgr"/>
</dbReference>
<dbReference type="PROSITE" id="PS00058">
    <property type="entry name" value="DNA_MISMATCH_REPAIR_1"/>
    <property type="match status" value="1"/>
</dbReference>
<dbReference type="NCBIfam" id="NF000950">
    <property type="entry name" value="PRK00095.1-3"/>
    <property type="match status" value="1"/>
</dbReference>
<dbReference type="SUPFAM" id="SSF118116">
    <property type="entry name" value="DNA mismatch repair protein MutL"/>
    <property type="match status" value="1"/>
</dbReference>
<keyword evidence="8" id="KW-0378">Hydrolase</keyword>
<gene>
    <name evidence="4 8" type="primary">mutL</name>
    <name evidence="8" type="ORF">ACFPPD_02960</name>
</gene>
<dbReference type="InterPro" id="IPR036890">
    <property type="entry name" value="HATPase_C_sf"/>
</dbReference>
<dbReference type="InterPro" id="IPR042120">
    <property type="entry name" value="MutL_C_dimsub"/>
</dbReference>
<feature type="compositionally biased region" description="Low complexity" evidence="5">
    <location>
        <begin position="395"/>
        <end position="416"/>
    </location>
</feature>
<protein>
    <recommendedName>
        <fullName evidence="4">DNA mismatch repair protein MutL</fullName>
    </recommendedName>
</protein>
<dbReference type="InterPro" id="IPR020568">
    <property type="entry name" value="Ribosomal_Su5_D2-typ_SF"/>
</dbReference>
<dbReference type="InterPro" id="IPR002099">
    <property type="entry name" value="MutL/Mlh/PMS"/>
</dbReference>
<dbReference type="InterPro" id="IPR013507">
    <property type="entry name" value="DNA_mismatch_S5_2-like"/>
</dbReference>
<dbReference type="Pfam" id="PF13589">
    <property type="entry name" value="HATPase_c_3"/>
    <property type="match status" value="1"/>
</dbReference>
<sequence length="699" mass="75945">MGIIRPLDEHLANQIAAGEVVERPASVLKELIENAVDAGASRIDVTAEEGGLQLLRIADDGAGIQPDDMLVAFQRHATSKIASDKDLFRITTLGFRGEALPSIAAVSKVKCVSATDAGGLGRLLEIEGGTVTADRETNAPKGTEMVVKDLFYNTPARLKYMKTIQTELGHLSDVVYRQALARPDIAFSFSHNGNQLLRTPGNGDLKQVVAAIYGTSSAKAMVEVKADNPDYTLTGLTALPVETRANRNAVTVLVNGRYVRSQAVVQPLLQAYHTLLPLHRYPLAVLNLNMHPTLVDVNVHPAKLEVRFSKEAELRGFIEAAAKQALGSEAYIPSGASVRAPKAAPTWVQDQIRFQLPPDGKAADPASAREELAAAVLSAFDETLGTARSTPVGETSTPSPSSRASSSGAPSPKAATEPFASHGADAAVFERRPTYETKTGSFESARPTSAGYASKSPSDYERSADRPPAKRYQSPERPSAPNAERVPEAVWKSAFAAPETKPQSPTFPELSWIGQLHGTYIVAQNESGLYLIDQHAAHERIHYEYYYDKFGRPEEASQELLLPVTLEFAPDECAALKGKLAHFEASGVYLEDFGGNTFIIRAVPHWFPSGDEAAIVREMAEWIIQERNVDLRALREKAAIMCSCKASIKANQSQTREAGEKLLERLGACRQPYTCPHGRPIVISFTTYELEKMFKRVTS</sequence>
<dbReference type="InterPro" id="IPR014790">
    <property type="entry name" value="MutL_C"/>
</dbReference>
<evidence type="ECO:0000313" key="8">
    <source>
        <dbReference type="EMBL" id="MFC5467662.1"/>
    </source>
</evidence>
<dbReference type="Gene3D" id="3.30.1370.100">
    <property type="entry name" value="MutL, C-terminal domain, regulatory subdomain"/>
    <property type="match status" value="1"/>
</dbReference>
<dbReference type="SUPFAM" id="SSF54211">
    <property type="entry name" value="Ribosomal protein S5 domain 2-like"/>
    <property type="match status" value="1"/>
</dbReference>
<feature type="domain" description="DNA mismatch repair protein S5" evidence="7">
    <location>
        <begin position="209"/>
        <end position="327"/>
    </location>
</feature>
<keyword evidence="3 4" id="KW-0234">DNA repair</keyword>
<comment type="similarity">
    <text evidence="1 4">Belongs to the DNA mismatch repair MutL/HexB family.</text>
</comment>
<dbReference type="Gene3D" id="3.30.1540.20">
    <property type="entry name" value="MutL, C-terminal domain, dimerisation subdomain"/>
    <property type="match status" value="1"/>
</dbReference>
<dbReference type="InterPro" id="IPR020667">
    <property type="entry name" value="DNA_mismatch_repair_MutL"/>
</dbReference>
<dbReference type="InterPro" id="IPR038973">
    <property type="entry name" value="MutL/Mlh/Pms-like"/>
</dbReference>
<dbReference type="CDD" id="cd16926">
    <property type="entry name" value="HATPase_MutL-MLH-PMS-like"/>
    <property type="match status" value="1"/>
</dbReference>
<evidence type="ECO:0000313" key="9">
    <source>
        <dbReference type="Proteomes" id="UP001596105"/>
    </source>
</evidence>
<proteinExistence type="inferred from homology"/>
<dbReference type="SMART" id="SM01340">
    <property type="entry name" value="DNA_mis_repair"/>
    <property type="match status" value="1"/>
</dbReference>
<evidence type="ECO:0000256" key="4">
    <source>
        <dbReference type="HAMAP-Rule" id="MF_00149"/>
    </source>
</evidence>
<dbReference type="HAMAP" id="MF_00149">
    <property type="entry name" value="DNA_mis_repair"/>
    <property type="match status" value="1"/>
</dbReference>
<dbReference type="PANTHER" id="PTHR10073">
    <property type="entry name" value="DNA MISMATCH REPAIR PROTEIN MLH, PMS, MUTL"/>
    <property type="match status" value="1"/>
</dbReference>
<dbReference type="Pfam" id="PF01119">
    <property type="entry name" value="DNA_mis_repair"/>
    <property type="match status" value="1"/>
</dbReference>
<organism evidence="8 9">
    <name type="scientific">Cohnella suwonensis</name>
    <dbReference type="NCBI Taxonomy" id="696072"/>
    <lineage>
        <taxon>Bacteria</taxon>
        <taxon>Bacillati</taxon>
        <taxon>Bacillota</taxon>
        <taxon>Bacilli</taxon>
        <taxon>Bacillales</taxon>
        <taxon>Paenibacillaceae</taxon>
        <taxon>Cohnella</taxon>
    </lineage>
</organism>
<feature type="region of interest" description="Disordered" evidence="5">
    <location>
        <begin position="385"/>
        <end position="487"/>
    </location>
</feature>
<dbReference type="Gene3D" id="3.30.230.10">
    <property type="match status" value="1"/>
</dbReference>
<dbReference type="Gene3D" id="3.30.565.10">
    <property type="entry name" value="Histidine kinase-like ATPase, C-terminal domain"/>
    <property type="match status" value="1"/>
</dbReference>
<dbReference type="Pfam" id="PF08676">
    <property type="entry name" value="MutL_C"/>
    <property type="match status" value="1"/>
</dbReference>
<evidence type="ECO:0000256" key="1">
    <source>
        <dbReference type="ARBA" id="ARBA00006082"/>
    </source>
</evidence>
<dbReference type="Proteomes" id="UP001596105">
    <property type="component" value="Unassembled WGS sequence"/>
</dbReference>
<keyword evidence="8" id="KW-0255">Endonuclease</keyword>
<keyword evidence="2 4" id="KW-0227">DNA damage</keyword>
<name>A0ABW0LSA7_9BACL</name>
<evidence type="ECO:0000259" key="6">
    <source>
        <dbReference type="SMART" id="SM00853"/>
    </source>
</evidence>
<reference evidence="9" key="1">
    <citation type="journal article" date="2019" name="Int. J. Syst. Evol. Microbiol.">
        <title>The Global Catalogue of Microorganisms (GCM) 10K type strain sequencing project: providing services to taxonomists for standard genome sequencing and annotation.</title>
        <authorList>
            <consortium name="The Broad Institute Genomics Platform"/>
            <consortium name="The Broad Institute Genome Sequencing Center for Infectious Disease"/>
            <person name="Wu L."/>
            <person name="Ma J."/>
        </authorList>
    </citation>
    <scope>NUCLEOTIDE SEQUENCE [LARGE SCALE GENOMIC DNA]</scope>
    <source>
        <strain evidence="9">CCUG 57113</strain>
    </source>
</reference>
<comment type="function">
    <text evidence="4">This protein is involved in the repair of mismatches in DNA. It is required for dam-dependent methyl-directed DNA mismatch repair. May act as a 'molecular matchmaker', a protein that promotes the formation of a stable complex between two or more DNA-binding proteins in an ATP-dependent manner without itself being part of a final effector complex.</text>
</comment>
<dbReference type="GO" id="GO:0004519">
    <property type="term" value="F:endonuclease activity"/>
    <property type="evidence" value="ECO:0007669"/>
    <property type="project" value="UniProtKB-KW"/>
</dbReference>
<dbReference type="PANTHER" id="PTHR10073:SF12">
    <property type="entry name" value="DNA MISMATCH REPAIR PROTEIN MLH1"/>
    <property type="match status" value="1"/>
</dbReference>
<evidence type="ECO:0000256" key="5">
    <source>
        <dbReference type="SAM" id="MobiDB-lite"/>
    </source>
</evidence>
<evidence type="ECO:0000256" key="3">
    <source>
        <dbReference type="ARBA" id="ARBA00023204"/>
    </source>
</evidence>
<dbReference type="SMART" id="SM00853">
    <property type="entry name" value="MutL_C"/>
    <property type="match status" value="1"/>
</dbReference>
<dbReference type="NCBIfam" id="TIGR00585">
    <property type="entry name" value="mutl"/>
    <property type="match status" value="1"/>
</dbReference>
<accession>A0ABW0LSA7</accession>
<dbReference type="CDD" id="cd00782">
    <property type="entry name" value="MutL_Trans"/>
    <property type="match status" value="1"/>
</dbReference>
<dbReference type="RefSeq" id="WP_209742965.1">
    <property type="nucleotide sequence ID" value="NZ_JBHSMH010000005.1"/>
</dbReference>
<feature type="compositionally biased region" description="Basic and acidic residues" evidence="5">
    <location>
        <begin position="458"/>
        <end position="468"/>
    </location>
</feature>
<dbReference type="InterPro" id="IPR042121">
    <property type="entry name" value="MutL_C_regsub"/>
</dbReference>
<keyword evidence="8" id="KW-0540">Nuclease</keyword>
<evidence type="ECO:0000256" key="2">
    <source>
        <dbReference type="ARBA" id="ARBA00022763"/>
    </source>
</evidence>
<feature type="domain" description="MutL C-terminal dimerisation" evidence="6">
    <location>
        <begin position="512"/>
        <end position="654"/>
    </location>
</feature>
<dbReference type="EMBL" id="JBHSMH010000005">
    <property type="protein sequence ID" value="MFC5467662.1"/>
    <property type="molecule type" value="Genomic_DNA"/>
</dbReference>
<comment type="caution">
    <text evidence="8">The sequence shown here is derived from an EMBL/GenBank/DDBJ whole genome shotgun (WGS) entry which is preliminary data.</text>
</comment>
<dbReference type="InterPro" id="IPR014762">
    <property type="entry name" value="DNA_mismatch_repair_CS"/>
</dbReference>
<keyword evidence="9" id="KW-1185">Reference proteome</keyword>
<dbReference type="InterPro" id="IPR037198">
    <property type="entry name" value="MutL_C_sf"/>
</dbReference>
<dbReference type="SUPFAM" id="SSF55874">
    <property type="entry name" value="ATPase domain of HSP90 chaperone/DNA topoisomerase II/histidine kinase"/>
    <property type="match status" value="1"/>
</dbReference>
<evidence type="ECO:0000259" key="7">
    <source>
        <dbReference type="SMART" id="SM01340"/>
    </source>
</evidence>